<keyword evidence="5" id="KW-1185">Reference proteome</keyword>
<dbReference type="RefSeq" id="WP_282314673.1">
    <property type="nucleotide sequence ID" value="NZ_JARBWL010000001.1"/>
</dbReference>
<dbReference type="InterPro" id="IPR009057">
    <property type="entry name" value="Homeodomain-like_sf"/>
</dbReference>
<comment type="caution">
    <text evidence="1">The sequence shown here is derived from an EMBL/GenBank/DDBJ whole genome shotgun (WGS) entry which is preliminary data.</text>
</comment>
<evidence type="ECO:0000313" key="2">
    <source>
        <dbReference type="EMBL" id="MDI2592720.1"/>
    </source>
</evidence>
<name>A0ABT6QFZ8_9PSED</name>
<evidence type="ECO:0000313" key="1">
    <source>
        <dbReference type="EMBL" id="MDI2589818.1"/>
    </source>
</evidence>
<reference evidence="1 5" key="1">
    <citation type="submission" date="2023-02" db="EMBL/GenBank/DDBJ databases">
        <title>Pseudomonas chrutzelriedensis sp. nov., a potently antifungal strain isolated from moss.</title>
        <authorList>
            <person name="Schnyder A."/>
            <person name="Kalawong R."/>
            <person name="Eberl L."/>
            <person name="Agnoli K."/>
        </authorList>
    </citation>
    <scope>NUCLEOTIDE SEQUENCE [LARGE SCALE GENOMIC DNA]</scope>
    <source>
        <strain evidence="1 5">681</strain>
    </source>
</reference>
<protein>
    <submittedName>
        <fullName evidence="1">TetR/AcrR family transcriptional regulator</fullName>
    </submittedName>
</protein>
<evidence type="ECO:0000313" key="5">
    <source>
        <dbReference type="Proteomes" id="UP001159100"/>
    </source>
</evidence>
<evidence type="ECO:0000313" key="3">
    <source>
        <dbReference type="EMBL" id="MDI2592727.1"/>
    </source>
</evidence>
<accession>A0ABT6QFZ8</accession>
<dbReference type="EMBL" id="JARBWL010000001">
    <property type="protein sequence ID" value="MDI2589818.1"/>
    <property type="molecule type" value="Genomic_DNA"/>
</dbReference>
<dbReference type="SUPFAM" id="SSF46689">
    <property type="entry name" value="Homeodomain-like"/>
    <property type="match status" value="1"/>
</dbReference>
<gene>
    <name evidence="1" type="ORF">POF45_00010</name>
    <name evidence="2" type="ORF">POF45_14985</name>
    <name evidence="3" type="ORF">POF45_15020</name>
    <name evidence="4" type="ORF">POF45_29705</name>
</gene>
<sequence>MTTTRDLLLKSLAELTAKGPSHISITALSKIAKISRSSIYKYYPDIVIKVRGGASEFSLSNIEKISLKLYILKKQLKEQRVLVGMLTNVCSEQLVEIIELNAKYLDALESKNLQITFLESALAKSKKVVLKTVK</sequence>
<dbReference type="EMBL" id="JARBWL010000002">
    <property type="protein sequence ID" value="MDI2595570.1"/>
    <property type="molecule type" value="Genomic_DNA"/>
</dbReference>
<dbReference type="EMBL" id="JARBWL010000001">
    <property type="protein sequence ID" value="MDI2592720.1"/>
    <property type="molecule type" value="Genomic_DNA"/>
</dbReference>
<organism evidence="1 5">
    <name type="scientific">Pseudomonas fungipugnans</name>
    <dbReference type="NCBI Taxonomy" id="3024217"/>
    <lineage>
        <taxon>Bacteria</taxon>
        <taxon>Pseudomonadati</taxon>
        <taxon>Pseudomonadota</taxon>
        <taxon>Gammaproteobacteria</taxon>
        <taxon>Pseudomonadales</taxon>
        <taxon>Pseudomonadaceae</taxon>
        <taxon>Pseudomonas</taxon>
    </lineage>
</organism>
<dbReference type="Gene3D" id="1.10.357.10">
    <property type="entry name" value="Tetracycline Repressor, domain 2"/>
    <property type="match status" value="1"/>
</dbReference>
<dbReference type="EMBL" id="JARBWL010000002">
    <property type="protein sequence ID" value="MDI2592727.1"/>
    <property type="molecule type" value="Genomic_DNA"/>
</dbReference>
<evidence type="ECO:0000313" key="4">
    <source>
        <dbReference type="EMBL" id="MDI2595570.1"/>
    </source>
</evidence>
<proteinExistence type="predicted"/>
<dbReference type="Proteomes" id="UP001159100">
    <property type="component" value="Unassembled WGS sequence"/>
</dbReference>